<dbReference type="AlphaFoldDB" id="A0A2U3QAD2"/>
<organism evidence="1 2">
    <name type="scientific">Bradyrhizobium vignae</name>
    <dbReference type="NCBI Taxonomy" id="1549949"/>
    <lineage>
        <taxon>Bacteria</taxon>
        <taxon>Pseudomonadati</taxon>
        <taxon>Pseudomonadota</taxon>
        <taxon>Alphaproteobacteria</taxon>
        <taxon>Hyphomicrobiales</taxon>
        <taxon>Nitrobacteraceae</taxon>
        <taxon>Bradyrhizobium</taxon>
    </lineage>
</organism>
<reference evidence="1 2" key="1">
    <citation type="submission" date="2018-03" db="EMBL/GenBank/DDBJ databases">
        <authorList>
            <person name="Gully D."/>
        </authorList>
    </citation>
    <scope>NUCLEOTIDE SEQUENCE [LARGE SCALE GENOMIC DNA]</scope>
    <source>
        <strain evidence="1">ORS3257</strain>
    </source>
</reference>
<dbReference type="Proteomes" id="UP000246085">
    <property type="component" value="Chromosome BRAD3257"/>
</dbReference>
<dbReference type="KEGG" id="bvz:BRAD3257_7672"/>
<proteinExistence type="predicted"/>
<sequence length="73" mass="8240">MDGVQDLDRCWGTEQTGHPNEMSEMALAHTVSDAVETAYRRGDRLEKPRRMIADWGGSAPTGRLRRVMVPLRT</sequence>
<accession>A0A2U3QAD2</accession>
<protein>
    <submittedName>
        <fullName evidence="1">Uncharacterized protein</fullName>
    </submittedName>
</protein>
<name>A0A2U3QAD2_9BRAD</name>
<evidence type="ECO:0000313" key="1">
    <source>
        <dbReference type="EMBL" id="SPP98337.1"/>
    </source>
</evidence>
<dbReference type="EMBL" id="LS398110">
    <property type="protein sequence ID" value="SPP98337.1"/>
    <property type="molecule type" value="Genomic_DNA"/>
</dbReference>
<gene>
    <name evidence="1" type="ORF">BRAD3257_7672</name>
</gene>
<evidence type="ECO:0000313" key="2">
    <source>
        <dbReference type="Proteomes" id="UP000246085"/>
    </source>
</evidence>